<comment type="caution">
    <text evidence="2">The sequence shown here is derived from an EMBL/GenBank/DDBJ whole genome shotgun (WGS) entry which is preliminary data.</text>
</comment>
<accession>A0ABX1QPX6</accession>
<name>A0ABX1QPX6_9FLAO</name>
<keyword evidence="3" id="KW-1185">Reference proteome</keyword>
<evidence type="ECO:0000259" key="1">
    <source>
        <dbReference type="Pfam" id="PF18990"/>
    </source>
</evidence>
<organism evidence="2 3">
    <name type="scientific">Flavobacterium solisilvae</name>
    <dbReference type="NCBI Taxonomy" id="1852019"/>
    <lineage>
        <taxon>Bacteria</taxon>
        <taxon>Pseudomonadati</taxon>
        <taxon>Bacteroidota</taxon>
        <taxon>Flavobacteriia</taxon>
        <taxon>Flavobacteriales</taxon>
        <taxon>Flavobacteriaceae</taxon>
        <taxon>Flavobacterium</taxon>
    </lineage>
</organism>
<dbReference type="Pfam" id="PF18990">
    <property type="entry name" value="DUF5723"/>
    <property type="match status" value="1"/>
</dbReference>
<evidence type="ECO:0000313" key="3">
    <source>
        <dbReference type="Proteomes" id="UP000767947"/>
    </source>
</evidence>
<dbReference type="Proteomes" id="UP000767947">
    <property type="component" value="Unassembled WGS sequence"/>
</dbReference>
<dbReference type="RefSeq" id="WP_169522890.1">
    <property type="nucleotide sequence ID" value="NZ_JAAMPT010000198.1"/>
</dbReference>
<reference evidence="2 3" key="1">
    <citation type="submission" date="2020-02" db="EMBL/GenBank/DDBJ databases">
        <title>Flavobacterium sp. genome.</title>
        <authorList>
            <person name="Jung H.S."/>
            <person name="Baek J.H."/>
            <person name="Jeon C.O."/>
        </authorList>
    </citation>
    <scope>NUCLEOTIDE SEQUENCE [LARGE SCALE GENOMIC DNA]</scope>
    <source>
        <strain evidence="2 3">SE-s27</strain>
    </source>
</reference>
<sequence length="448" mass="48886">MKNLFLTAFLLLGLHSYSQEHFSGISTSKRVGILNVNLNPAELTNLHKKFEVNIAGISLGVTNNKIGFSDINSDTDFEELIFTGSSPVNARISSEISLPGFAMRWKKWGLAVTGKVNAKFDMIDIDPSIGNAITNNNLILNTTLLNSPNNQRLSGTSYGEIGFSLARTLVDKEKHKFSAGVTLKLLFPGSYANFGLSKLDGEINQVGGNAFLTTNSPASLNIAYSGSLANSFTNFDDYQESLFGGLNGFSGDIGVNYQWKNADGYKLNAGLAIRNMGSMTFKDDNNLSTNYELIIEPTVQNPLGLDLSIFEDVESLSEVEDILTDAGYLSQPEGTKDFKVKLPTVLSTYVDLKLVPKLYVTAFLQQKLNEDSGNDQITAANIFSITPRINLGFFESYIPVTFHEISGTNVGIGFRLGGFYLGTSSMITALINDSKQADAYLGFRWGFL</sequence>
<proteinExistence type="predicted"/>
<dbReference type="InterPro" id="IPR043781">
    <property type="entry name" value="DUF5723"/>
</dbReference>
<dbReference type="EMBL" id="JAAMPT010000198">
    <property type="protein sequence ID" value="NMH24291.1"/>
    <property type="molecule type" value="Genomic_DNA"/>
</dbReference>
<gene>
    <name evidence="2" type="ORF">G6042_03305</name>
</gene>
<feature type="domain" description="DUF5723" evidence="1">
    <location>
        <begin position="40"/>
        <end position="423"/>
    </location>
</feature>
<protein>
    <recommendedName>
        <fullName evidence="1">DUF5723 domain-containing protein</fullName>
    </recommendedName>
</protein>
<evidence type="ECO:0000313" key="2">
    <source>
        <dbReference type="EMBL" id="NMH24291.1"/>
    </source>
</evidence>